<evidence type="ECO:0000313" key="3">
    <source>
        <dbReference type="Proteomes" id="UP001285636"/>
    </source>
</evidence>
<dbReference type="SUPFAM" id="SSF47413">
    <property type="entry name" value="lambda repressor-like DNA-binding domains"/>
    <property type="match status" value="1"/>
</dbReference>
<evidence type="ECO:0000259" key="1">
    <source>
        <dbReference type="PROSITE" id="PS50943"/>
    </source>
</evidence>
<dbReference type="EMBL" id="JAWJAY010000003">
    <property type="protein sequence ID" value="MDV2886373.1"/>
    <property type="molecule type" value="Genomic_DNA"/>
</dbReference>
<dbReference type="InterPro" id="IPR001387">
    <property type="entry name" value="Cro/C1-type_HTH"/>
</dbReference>
<name>A0AAJ2NQ57_ALKPS</name>
<dbReference type="Pfam" id="PF01381">
    <property type="entry name" value="HTH_3"/>
    <property type="match status" value="1"/>
</dbReference>
<dbReference type="Gene3D" id="1.10.260.40">
    <property type="entry name" value="lambda repressor-like DNA-binding domains"/>
    <property type="match status" value="1"/>
</dbReference>
<dbReference type="GO" id="GO:0003677">
    <property type="term" value="F:DNA binding"/>
    <property type="evidence" value="ECO:0007669"/>
    <property type="project" value="InterPro"/>
</dbReference>
<dbReference type="CDD" id="cd00093">
    <property type="entry name" value="HTH_XRE"/>
    <property type="match status" value="1"/>
</dbReference>
<accession>A0AAJ2NQ57</accession>
<dbReference type="RefSeq" id="WP_323467156.1">
    <property type="nucleotide sequence ID" value="NZ_CP144224.1"/>
</dbReference>
<proteinExistence type="predicted"/>
<dbReference type="SMART" id="SM00530">
    <property type="entry name" value="HTH_XRE"/>
    <property type="match status" value="1"/>
</dbReference>
<reference evidence="2" key="1">
    <citation type="submission" date="2023-10" db="EMBL/GenBank/DDBJ databases">
        <title>Screening of Alkalihalophilus pseudofirmusBZ-TG-HK211 and Its Alleviation of Salt Stress on Rapeseed Growth.</title>
        <authorList>
            <person name="Zhao B."/>
            <person name="Guo T."/>
        </authorList>
    </citation>
    <scope>NUCLEOTIDE SEQUENCE</scope>
    <source>
        <strain evidence="2">BZ-TG-HK211</strain>
    </source>
</reference>
<evidence type="ECO:0000313" key="2">
    <source>
        <dbReference type="EMBL" id="MDV2886373.1"/>
    </source>
</evidence>
<dbReference type="Proteomes" id="UP001285636">
    <property type="component" value="Unassembled WGS sequence"/>
</dbReference>
<gene>
    <name evidence="2" type="ORF">RYX45_14380</name>
</gene>
<protein>
    <submittedName>
        <fullName evidence="2">Helix-turn-helix transcriptional regulator</fullName>
    </submittedName>
</protein>
<dbReference type="PROSITE" id="PS50943">
    <property type="entry name" value="HTH_CROC1"/>
    <property type="match status" value="1"/>
</dbReference>
<feature type="domain" description="HTH cro/C1-type" evidence="1">
    <location>
        <begin position="23"/>
        <end position="77"/>
    </location>
</feature>
<organism evidence="2 3">
    <name type="scientific">Alkalihalophilus pseudofirmus</name>
    <name type="common">Bacillus pseudofirmus</name>
    <dbReference type="NCBI Taxonomy" id="79885"/>
    <lineage>
        <taxon>Bacteria</taxon>
        <taxon>Bacillati</taxon>
        <taxon>Bacillota</taxon>
        <taxon>Bacilli</taxon>
        <taxon>Bacillales</taxon>
        <taxon>Bacillaceae</taxon>
        <taxon>Alkalihalophilus</taxon>
    </lineage>
</organism>
<dbReference type="InterPro" id="IPR010982">
    <property type="entry name" value="Lambda_DNA-bd_dom_sf"/>
</dbReference>
<comment type="caution">
    <text evidence="2">The sequence shown here is derived from an EMBL/GenBank/DDBJ whole genome shotgun (WGS) entry which is preliminary data.</text>
</comment>
<dbReference type="AlphaFoldDB" id="A0AAJ2NQ57"/>
<sequence>MMNNFNTNKGVINMVRSPLANKLRQLRLDNNLSSTVLAEQFGCSNTHVYYMENDKRGASEDTLNKYADFFHISYEELKELQNHSVSLNKTELIDSESLNEVDDFVTLILSVEEPLRSKFIEECREKLQTMFFSLLTPFGLNDVKKSLVTLRNNWYSVNEIELQEDDLVGNLKLPEQEVYFKLSTKENVCKLELLYEDQRKIDCFTKWLTQPDCTVIQHKKIPHLEEEQKVKLFYWFSPKFTDKDHFHFLKRQHEDLTQLYIQSYKLELMVKNFLATSEEEEAS</sequence>